<dbReference type="GO" id="GO:0000166">
    <property type="term" value="F:nucleotide binding"/>
    <property type="evidence" value="ECO:0007669"/>
    <property type="project" value="UniProtKB-KW"/>
</dbReference>
<dbReference type="PANTHER" id="PTHR34139:SF1">
    <property type="entry name" value="RNASE MJ1380-RELATED"/>
    <property type="match status" value="1"/>
</dbReference>
<protein>
    <submittedName>
        <fullName evidence="7">UPF0331 protein</fullName>
    </submittedName>
</protein>
<gene>
    <name evidence="7" type="ORF">AHMF7616_00092</name>
</gene>
<evidence type="ECO:0000256" key="2">
    <source>
        <dbReference type="ARBA" id="ARBA00022649"/>
    </source>
</evidence>
<dbReference type="InterPro" id="IPR051813">
    <property type="entry name" value="HepT_RNase_toxin"/>
</dbReference>
<dbReference type="RefSeq" id="WP_115371094.1">
    <property type="nucleotide sequence ID" value="NZ_QASA01000001.1"/>
</dbReference>
<evidence type="ECO:0000256" key="5">
    <source>
        <dbReference type="ARBA" id="ARBA00022801"/>
    </source>
</evidence>
<evidence type="ECO:0000313" key="7">
    <source>
        <dbReference type="EMBL" id="RDC61513.1"/>
    </source>
</evidence>
<dbReference type="EMBL" id="QASA01000001">
    <property type="protein sequence ID" value="RDC61513.1"/>
    <property type="molecule type" value="Genomic_DNA"/>
</dbReference>
<name>A0A369Q9E6_9BACT</name>
<evidence type="ECO:0000256" key="6">
    <source>
        <dbReference type="ARBA" id="ARBA00024207"/>
    </source>
</evidence>
<keyword evidence="3" id="KW-0540">Nuclease</keyword>
<evidence type="ECO:0000256" key="3">
    <source>
        <dbReference type="ARBA" id="ARBA00022722"/>
    </source>
</evidence>
<proteinExistence type="inferred from homology"/>
<dbReference type="GO" id="GO:0110001">
    <property type="term" value="C:toxin-antitoxin complex"/>
    <property type="evidence" value="ECO:0007669"/>
    <property type="project" value="InterPro"/>
</dbReference>
<dbReference type="GO" id="GO:0004540">
    <property type="term" value="F:RNA nuclease activity"/>
    <property type="evidence" value="ECO:0007669"/>
    <property type="project" value="InterPro"/>
</dbReference>
<dbReference type="InterPro" id="IPR008201">
    <property type="entry name" value="HepT-like"/>
</dbReference>
<comment type="caution">
    <text evidence="7">The sequence shown here is derived from an EMBL/GenBank/DDBJ whole genome shotgun (WGS) entry which is preliminary data.</text>
</comment>
<dbReference type="InterPro" id="IPR037038">
    <property type="entry name" value="HepT-like_sf"/>
</dbReference>
<keyword evidence="4" id="KW-0547">Nucleotide-binding</keyword>
<evidence type="ECO:0000313" key="8">
    <source>
        <dbReference type="Proteomes" id="UP000253919"/>
    </source>
</evidence>
<dbReference type="AlphaFoldDB" id="A0A369Q9E6"/>
<dbReference type="PANTHER" id="PTHR34139">
    <property type="entry name" value="UPF0331 PROTEIN MJ0127"/>
    <property type="match status" value="1"/>
</dbReference>
<keyword evidence="5" id="KW-0378">Hydrolase</keyword>
<organism evidence="7 8">
    <name type="scientific">Adhaeribacter pallidiroseus</name>
    <dbReference type="NCBI Taxonomy" id="2072847"/>
    <lineage>
        <taxon>Bacteria</taxon>
        <taxon>Pseudomonadati</taxon>
        <taxon>Bacteroidota</taxon>
        <taxon>Cytophagia</taxon>
        <taxon>Cytophagales</taxon>
        <taxon>Hymenobacteraceae</taxon>
        <taxon>Adhaeribacter</taxon>
    </lineage>
</organism>
<reference evidence="7 8" key="1">
    <citation type="submission" date="2018-04" db="EMBL/GenBank/DDBJ databases">
        <title>Adhaeribacter sp. HMF7616 genome sequencing and assembly.</title>
        <authorList>
            <person name="Kang H."/>
            <person name="Kang J."/>
            <person name="Cha I."/>
            <person name="Kim H."/>
            <person name="Joh K."/>
        </authorList>
    </citation>
    <scope>NUCLEOTIDE SEQUENCE [LARGE SCALE GENOMIC DNA]</scope>
    <source>
        <strain evidence="7 8">HMF7616</strain>
    </source>
</reference>
<accession>A0A369Q9E6</accession>
<sequence length="74" mass="8463">MIIGEATNHISADIKDKYNTVDWLGIKGFRNIIVHEYFKVNKAVVWKLIHDNLPDSKPIIVQALKDLEAASQQF</sequence>
<keyword evidence="2" id="KW-1277">Toxin-antitoxin system</keyword>
<evidence type="ECO:0000256" key="4">
    <source>
        <dbReference type="ARBA" id="ARBA00022741"/>
    </source>
</evidence>
<dbReference type="Proteomes" id="UP000253919">
    <property type="component" value="Unassembled WGS sequence"/>
</dbReference>
<dbReference type="Gene3D" id="1.20.120.580">
    <property type="entry name" value="bsu32300-like"/>
    <property type="match status" value="1"/>
</dbReference>
<evidence type="ECO:0000256" key="1">
    <source>
        <dbReference type="ARBA" id="ARBA00022553"/>
    </source>
</evidence>
<dbReference type="OrthoDB" id="955324at2"/>
<dbReference type="Pfam" id="PF01934">
    <property type="entry name" value="HepT-like"/>
    <property type="match status" value="1"/>
</dbReference>
<keyword evidence="8" id="KW-1185">Reference proteome</keyword>
<dbReference type="GO" id="GO:0016787">
    <property type="term" value="F:hydrolase activity"/>
    <property type="evidence" value="ECO:0007669"/>
    <property type="project" value="UniProtKB-KW"/>
</dbReference>
<comment type="similarity">
    <text evidence="6">Belongs to the HepT RNase toxin family.</text>
</comment>
<keyword evidence="1" id="KW-0597">Phosphoprotein</keyword>